<evidence type="ECO:0000313" key="2">
    <source>
        <dbReference type="Proteomes" id="UP000293568"/>
    </source>
</evidence>
<protein>
    <submittedName>
        <fullName evidence="1">Uncharacterized protein</fullName>
    </submittedName>
</protein>
<dbReference type="OrthoDB" id="1751088at2"/>
<dbReference type="KEGG" id="pprt:ET464_05360"/>
<dbReference type="AlphaFoldDB" id="A0A4P6ETV9"/>
<dbReference type="Proteomes" id="UP000293568">
    <property type="component" value="Chromosome"/>
</dbReference>
<organism evidence="1 2">
    <name type="scientific">Paenibacillus protaetiae</name>
    <dbReference type="NCBI Taxonomy" id="2509456"/>
    <lineage>
        <taxon>Bacteria</taxon>
        <taxon>Bacillati</taxon>
        <taxon>Bacillota</taxon>
        <taxon>Bacilli</taxon>
        <taxon>Bacillales</taxon>
        <taxon>Paenibacillaceae</taxon>
        <taxon>Paenibacillus</taxon>
    </lineage>
</organism>
<reference evidence="1 2" key="1">
    <citation type="submission" date="2019-01" db="EMBL/GenBank/DDBJ databases">
        <title>Genome sequencing of strain FW100M-2.</title>
        <authorList>
            <person name="Heo J."/>
            <person name="Kim S.-J."/>
            <person name="Kim J.-S."/>
            <person name="Hong S.-B."/>
            <person name="Kwon S.-W."/>
        </authorList>
    </citation>
    <scope>NUCLEOTIDE SEQUENCE [LARGE SCALE GENOMIC DNA]</scope>
    <source>
        <strain evidence="1 2">FW100M-2</strain>
    </source>
</reference>
<dbReference type="EMBL" id="CP035492">
    <property type="protein sequence ID" value="QAY65895.1"/>
    <property type="molecule type" value="Genomic_DNA"/>
</dbReference>
<accession>A0A4P6ETV9</accession>
<evidence type="ECO:0000313" key="1">
    <source>
        <dbReference type="EMBL" id="QAY65895.1"/>
    </source>
</evidence>
<proteinExistence type="predicted"/>
<name>A0A4P6ETV9_9BACL</name>
<dbReference type="RefSeq" id="WP_129438899.1">
    <property type="nucleotide sequence ID" value="NZ_CP035492.1"/>
</dbReference>
<gene>
    <name evidence="1" type="ORF">ET464_05360</name>
</gene>
<sequence length="215" mass="23156">MTLILRYTNNVAGDIIFTGNTLGLSRSNNVGQPGTVDSIGAYVTIDTSRQFGTYPSGTTDDFNLNSSTAILRLPAGSTVLYAELVWAGLCRNPSSDLTPFIDKTVNLTVPNGSTFAITPDPATAQTVVEGNLTNYVRSADVTAIVQGAEQGRILAAALSGRLRLTMSLKTAAAGRFASLFRTVRLRSEICPYLPELSGWRPIKRSQRRFPALLLR</sequence>
<keyword evidence="2" id="KW-1185">Reference proteome</keyword>